<dbReference type="SUPFAM" id="SSF56176">
    <property type="entry name" value="FAD-binding/transporter-associated domain-like"/>
    <property type="match status" value="1"/>
</dbReference>
<protein>
    <recommendedName>
        <fullName evidence="7">D-lactate dehydrogenase (cytochrome)</fullName>
        <ecNumber evidence="7">1.1.2.4</ecNumber>
    </recommendedName>
</protein>
<proteinExistence type="inferred from homology"/>
<dbReference type="Pfam" id="PF02913">
    <property type="entry name" value="FAD-oxidase_C"/>
    <property type="match status" value="1"/>
</dbReference>
<feature type="region of interest" description="Disordered" evidence="8">
    <location>
        <begin position="1"/>
        <end position="28"/>
    </location>
</feature>
<dbReference type="PROSITE" id="PS51387">
    <property type="entry name" value="FAD_PCMH"/>
    <property type="match status" value="1"/>
</dbReference>
<evidence type="ECO:0000256" key="2">
    <source>
        <dbReference type="ARBA" id="ARBA00008000"/>
    </source>
</evidence>
<dbReference type="InterPro" id="IPR036318">
    <property type="entry name" value="FAD-bd_PCMH-like_sf"/>
</dbReference>
<evidence type="ECO:0000256" key="5">
    <source>
        <dbReference type="ARBA" id="ARBA00022946"/>
    </source>
</evidence>
<dbReference type="Gene3D" id="1.10.45.10">
    <property type="entry name" value="Vanillyl-alcohol Oxidase, Chain A, domain 4"/>
    <property type="match status" value="1"/>
</dbReference>
<keyword evidence="5" id="KW-0809">Transit peptide</keyword>
<evidence type="ECO:0000313" key="10">
    <source>
        <dbReference type="EMBL" id="MFC7310751.1"/>
    </source>
</evidence>
<sequence length="451" mass="47198">MLESLHARLPGKVSERAADLEQHSADETAALRRPPAAVVFATDRHDVVTALAWSQETRTPVIPYGAGTSAEGHIVPLGGEIALDLSGMDRVLAVCPEDFLAVAQPGVTRTALNRAVAGEGLLFPVDPGADASIGGMAATNASGTTTVRYGGMRSNVLALEAVLPGGKVIRCGRGVRKTSSGYDLKDLFVGSAGTLAVFTELTVALHPQPAHVHAQRLVFGTVAGAVAAATAMMASALPVARLELVDTLSMRAVNRHLGTDYPESPALFVEMHCSSEAALDSEAEEVAALAWDSGVLKVASARTAADRAALWSARHQLFFAVKALYPERRYLITDTAVPLSQVAEMVRVTEKEADALGLDVVIAGHVADGNVHTIVPVAPEQADRAREFSDLLVEHALSVGGTATGEHGIGVAKKKYLRLEHGDAVDVMTAVKAAIDPLGLLNPGKILDLPR</sequence>
<evidence type="ECO:0000256" key="6">
    <source>
        <dbReference type="ARBA" id="ARBA00023002"/>
    </source>
</evidence>
<dbReference type="SUPFAM" id="SSF55103">
    <property type="entry name" value="FAD-linked oxidases, C-terminal domain"/>
    <property type="match status" value="1"/>
</dbReference>
<keyword evidence="4" id="KW-0274">FAD</keyword>
<keyword evidence="3" id="KW-0285">Flavoprotein</keyword>
<dbReference type="EMBL" id="JBHTCF010000043">
    <property type="protein sequence ID" value="MFC7310751.1"/>
    <property type="molecule type" value="Genomic_DNA"/>
</dbReference>
<evidence type="ECO:0000256" key="7">
    <source>
        <dbReference type="ARBA" id="ARBA00038897"/>
    </source>
</evidence>
<evidence type="ECO:0000256" key="8">
    <source>
        <dbReference type="SAM" id="MobiDB-lite"/>
    </source>
</evidence>
<dbReference type="Pfam" id="PF01565">
    <property type="entry name" value="FAD_binding_4"/>
    <property type="match status" value="1"/>
</dbReference>
<comment type="similarity">
    <text evidence="2">Belongs to the FAD-binding oxidoreductase/transferase type 4 family.</text>
</comment>
<reference evidence="11" key="1">
    <citation type="journal article" date="2019" name="Int. J. Syst. Evol. Microbiol.">
        <title>The Global Catalogue of Microorganisms (GCM) 10K type strain sequencing project: providing services to taxonomists for standard genome sequencing and annotation.</title>
        <authorList>
            <consortium name="The Broad Institute Genomics Platform"/>
            <consortium name="The Broad Institute Genome Sequencing Center for Infectious Disease"/>
            <person name="Wu L."/>
            <person name="Ma J."/>
        </authorList>
    </citation>
    <scope>NUCLEOTIDE SEQUENCE [LARGE SCALE GENOMIC DNA]</scope>
    <source>
        <strain evidence="11">SYNS20</strain>
    </source>
</reference>
<evidence type="ECO:0000256" key="1">
    <source>
        <dbReference type="ARBA" id="ARBA00001974"/>
    </source>
</evidence>
<gene>
    <name evidence="10" type="ORF">ACFQVC_41880</name>
</gene>
<dbReference type="InterPro" id="IPR016166">
    <property type="entry name" value="FAD-bd_PCMH"/>
</dbReference>
<dbReference type="EC" id="1.1.2.4" evidence="7"/>
<dbReference type="Proteomes" id="UP001596523">
    <property type="component" value="Unassembled WGS sequence"/>
</dbReference>
<organism evidence="10 11">
    <name type="scientific">Streptomyces monticola</name>
    <dbReference type="NCBI Taxonomy" id="2666263"/>
    <lineage>
        <taxon>Bacteria</taxon>
        <taxon>Bacillati</taxon>
        <taxon>Actinomycetota</taxon>
        <taxon>Actinomycetes</taxon>
        <taxon>Kitasatosporales</taxon>
        <taxon>Streptomycetaceae</taxon>
        <taxon>Streptomyces</taxon>
    </lineage>
</organism>
<comment type="cofactor">
    <cofactor evidence="1">
        <name>FAD</name>
        <dbReference type="ChEBI" id="CHEBI:57692"/>
    </cofactor>
</comment>
<name>A0ABW2JXC1_9ACTN</name>
<feature type="domain" description="FAD-binding PCMH-type" evidence="9">
    <location>
        <begin position="31"/>
        <end position="208"/>
    </location>
</feature>
<evidence type="ECO:0000259" key="9">
    <source>
        <dbReference type="PROSITE" id="PS51387"/>
    </source>
</evidence>
<dbReference type="Gene3D" id="3.30.465.10">
    <property type="match status" value="1"/>
</dbReference>
<dbReference type="InterPro" id="IPR016169">
    <property type="entry name" value="FAD-bd_PCMH_sub2"/>
</dbReference>
<feature type="compositionally biased region" description="Basic and acidic residues" evidence="8">
    <location>
        <begin position="13"/>
        <end position="28"/>
    </location>
</feature>
<dbReference type="PANTHER" id="PTHR11748">
    <property type="entry name" value="D-LACTATE DEHYDROGENASE"/>
    <property type="match status" value="1"/>
</dbReference>
<dbReference type="Gene3D" id="3.30.70.2740">
    <property type="match status" value="1"/>
</dbReference>
<dbReference type="RefSeq" id="WP_381841863.1">
    <property type="nucleotide sequence ID" value="NZ_JBHTCF010000043.1"/>
</dbReference>
<evidence type="ECO:0000313" key="11">
    <source>
        <dbReference type="Proteomes" id="UP001596523"/>
    </source>
</evidence>
<evidence type="ECO:0000256" key="3">
    <source>
        <dbReference type="ARBA" id="ARBA00022630"/>
    </source>
</evidence>
<dbReference type="InterPro" id="IPR016171">
    <property type="entry name" value="Vanillyl_alc_oxidase_C-sub2"/>
</dbReference>
<comment type="caution">
    <text evidence="10">The sequence shown here is derived from an EMBL/GenBank/DDBJ whole genome shotgun (WGS) entry which is preliminary data.</text>
</comment>
<keyword evidence="6" id="KW-0560">Oxidoreductase</keyword>
<keyword evidence="11" id="KW-1185">Reference proteome</keyword>
<dbReference type="InterPro" id="IPR016164">
    <property type="entry name" value="FAD-linked_Oxase-like_C"/>
</dbReference>
<dbReference type="PANTHER" id="PTHR11748:SF111">
    <property type="entry name" value="D-LACTATE DEHYDROGENASE, MITOCHONDRIAL-RELATED"/>
    <property type="match status" value="1"/>
</dbReference>
<accession>A0ABW2JXC1</accession>
<dbReference type="InterPro" id="IPR004113">
    <property type="entry name" value="FAD-bd_oxidored_4_C"/>
</dbReference>
<evidence type="ECO:0000256" key="4">
    <source>
        <dbReference type="ARBA" id="ARBA00022827"/>
    </source>
</evidence>
<dbReference type="InterPro" id="IPR006094">
    <property type="entry name" value="Oxid_FAD_bind_N"/>
</dbReference>